<keyword evidence="5" id="KW-0269">Exonuclease</keyword>
<accession>A0A6I2GC80</accession>
<evidence type="ECO:0000259" key="8">
    <source>
        <dbReference type="SMART" id="SM00479"/>
    </source>
</evidence>
<dbReference type="AlphaFoldDB" id="A0A6I2GC80"/>
<keyword evidence="3" id="KW-0235">DNA replication</keyword>
<dbReference type="EMBL" id="WJQR01000004">
    <property type="protein sequence ID" value="MRI81402.1"/>
    <property type="molecule type" value="Genomic_DNA"/>
</dbReference>
<dbReference type="Proteomes" id="UP000469870">
    <property type="component" value="Unassembled WGS sequence"/>
</dbReference>
<gene>
    <name evidence="10" type="ORF">GIY09_05835</name>
    <name evidence="9" type="ORF">GIY11_05155</name>
</gene>
<evidence type="ECO:0000256" key="7">
    <source>
        <dbReference type="ARBA" id="ARBA00070925"/>
    </source>
</evidence>
<dbReference type="InterPro" id="IPR030934">
    <property type="entry name" value="Intein_C"/>
</dbReference>
<dbReference type="InterPro" id="IPR013520">
    <property type="entry name" value="Ribonucl_H"/>
</dbReference>
<keyword evidence="1" id="KW-0808">Transferase</keyword>
<reference evidence="11 12" key="1">
    <citation type="submission" date="2019-11" db="EMBL/GenBank/DDBJ databases">
        <title>Characterisation of Fundicoccus ignavus gen. nov. sp. nov., a novel genus of the family Aerococcaceae isolated from bulk tank milk.</title>
        <authorList>
            <person name="Siebert A."/>
            <person name="Huptas C."/>
            <person name="Wenning M."/>
            <person name="Scherer S."/>
            <person name="Doll E.V."/>
        </authorList>
    </citation>
    <scope>NUCLEOTIDE SEQUENCE [LARGE SCALE GENOMIC DNA]</scope>
    <source>
        <strain evidence="9 12">DSM 109653</strain>
        <strain evidence="10 11">WS4759</strain>
    </source>
</reference>
<evidence type="ECO:0000313" key="11">
    <source>
        <dbReference type="Proteomes" id="UP000430975"/>
    </source>
</evidence>
<dbReference type="InterPro" id="IPR036397">
    <property type="entry name" value="RNaseH_sf"/>
</dbReference>
<dbReference type="Gene3D" id="3.30.420.10">
    <property type="entry name" value="Ribonuclease H-like superfamily/Ribonuclease H"/>
    <property type="match status" value="1"/>
</dbReference>
<dbReference type="InterPro" id="IPR006054">
    <property type="entry name" value="DnaQ"/>
</dbReference>
<name>A0A6I2GC80_9LACT</name>
<dbReference type="GO" id="GO:0005829">
    <property type="term" value="C:cytosol"/>
    <property type="evidence" value="ECO:0007669"/>
    <property type="project" value="TreeGrafter"/>
</dbReference>
<keyword evidence="6" id="KW-0239">DNA-directed DNA polymerase</keyword>
<evidence type="ECO:0000256" key="3">
    <source>
        <dbReference type="ARBA" id="ARBA00022705"/>
    </source>
</evidence>
<dbReference type="PANTHER" id="PTHR30231:SF42">
    <property type="entry name" value="EXONUCLEASE"/>
    <property type="match status" value="1"/>
</dbReference>
<evidence type="ECO:0000313" key="10">
    <source>
        <dbReference type="EMBL" id="MRI85397.1"/>
    </source>
</evidence>
<keyword evidence="4" id="KW-0540">Nuclease</keyword>
<evidence type="ECO:0000256" key="2">
    <source>
        <dbReference type="ARBA" id="ARBA00022695"/>
    </source>
</evidence>
<dbReference type="FunFam" id="3.30.420.10:FF:000045">
    <property type="entry name" value="3'-5' exonuclease DinG"/>
    <property type="match status" value="1"/>
</dbReference>
<evidence type="ECO:0000256" key="6">
    <source>
        <dbReference type="ARBA" id="ARBA00022932"/>
    </source>
</evidence>
<keyword evidence="5" id="KW-0378">Hydrolase</keyword>
<sequence>MIKKRGCCMHDFVALDVETANQNRYTICSIGMVRFKYGEILDSYYQLINPDESFSLANIHVHGIQEHEVISSPRFYDITKQIEDFIGGRPVVAHNATFDMGALKDNFNRYGLEIPAIKYACSYQLARAVRKNFYNYKLSTIANYYGIPLTHHDALSDAKAAGLIVSKFVHENRFSNLDQLVRFAGYPNYGVLGGSGFRKGRTR</sequence>
<dbReference type="EMBL" id="WJQS01000004">
    <property type="protein sequence ID" value="MRI85397.1"/>
    <property type="molecule type" value="Genomic_DNA"/>
</dbReference>
<keyword evidence="2" id="KW-0548">Nucleotidyltransferase</keyword>
<protein>
    <recommendedName>
        <fullName evidence="7">DNA polymerase III polC-type</fullName>
    </recommendedName>
</protein>
<evidence type="ECO:0000256" key="5">
    <source>
        <dbReference type="ARBA" id="ARBA00022839"/>
    </source>
</evidence>
<dbReference type="PROSITE" id="PS50818">
    <property type="entry name" value="INTEIN_C_TER"/>
    <property type="match status" value="1"/>
</dbReference>
<dbReference type="Pfam" id="PF00929">
    <property type="entry name" value="RNase_T"/>
    <property type="match status" value="1"/>
</dbReference>
<evidence type="ECO:0000256" key="1">
    <source>
        <dbReference type="ARBA" id="ARBA00022679"/>
    </source>
</evidence>
<dbReference type="CDD" id="cd06130">
    <property type="entry name" value="DNA_pol_III_epsilon_like"/>
    <property type="match status" value="1"/>
</dbReference>
<dbReference type="PANTHER" id="PTHR30231">
    <property type="entry name" value="DNA POLYMERASE III SUBUNIT EPSILON"/>
    <property type="match status" value="1"/>
</dbReference>
<evidence type="ECO:0000313" key="9">
    <source>
        <dbReference type="EMBL" id="MRI81402.1"/>
    </source>
</evidence>
<dbReference type="GO" id="GO:0008408">
    <property type="term" value="F:3'-5' exonuclease activity"/>
    <property type="evidence" value="ECO:0007669"/>
    <property type="project" value="TreeGrafter"/>
</dbReference>
<dbReference type="GO" id="GO:0003887">
    <property type="term" value="F:DNA-directed DNA polymerase activity"/>
    <property type="evidence" value="ECO:0007669"/>
    <property type="project" value="UniProtKB-KW"/>
</dbReference>
<dbReference type="SUPFAM" id="SSF53098">
    <property type="entry name" value="Ribonuclease H-like"/>
    <property type="match status" value="1"/>
</dbReference>
<feature type="domain" description="Exonuclease" evidence="8">
    <location>
        <begin position="11"/>
        <end position="174"/>
    </location>
</feature>
<evidence type="ECO:0000256" key="4">
    <source>
        <dbReference type="ARBA" id="ARBA00022722"/>
    </source>
</evidence>
<evidence type="ECO:0000313" key="12">
    <source>
        <dbReference type="Proteomes" id="UP000469870"/>
    </source>
</evidence>
<dbReference type="Proteomes" id="UP000430975">
    <property type="component" value="Unassembled WGS sequence"/>
</dbReference>
<proteinExistence type="predicted"/>
<dbReference type="NCBIfam" id="TIGR00573">
    <property type="entry name" value="dnaq"/>
    <property type="match status" value="1"/>
</dbReference>
<comment type="caution">
    <text evidence="10">The sequence shown here is derived from an EMBL/GenBank/DDBJ whole genome shotgun (WGS) entry which is preliminary data.</text>
</comment>
<dbReference type="SMART" id="SM00479">
    <property type="entry name" value="EXOIII"/>
    <property type="match status" value="1"/>
</dbReference>
<dbReference type="InterPro" id="IPR012337">
    <property type="entry name" value="RNaseH-like_sf"/>
</dbReference>
<dbReference type="GO" id="GO:0006260">
    <property type="term" value="P:DNA replication"/>
    <property type="evidence" value="ECO:0007669"/>
    <property type="project" value="UniProtKB-KW"/>
</dbReference>
<dbReference type="GO" id="GO:0003677">
    <property type="term" value="F:DNA binding"/>
    <property type="evidence" value="ECO:0007669"/>
    <property type="project" value="InterPro"/>
</dbReference>
<keyword evidence="11" id="KW-1185">Reference proteome</keyword>
<organism evidence="10 11">
    <name type="scientific">Fundicoccus ignavus</name>
    <dbReference type="NCBI Taxonomy" id="2664442"/>
    <lineage>
        <taxon>Bacteria</taxon>
        <taxon>Bacillati</taxon>
        <taxon>Bacillota</taxon>
        <taxon>Bacilli</taxon>
        <taxon>Lactobacillales</taxon>
        <taxon>Aerococcaceae</taxon>
        <taxon>Fundicoccus</taxon>
    </lineage>
</organism>